<dbReference type="GO" id="GO:0005886">
    <property type="term" value="C:plasma membrane"/>
    <property type="evidence" value="ECO:0007669"/>
    <property type="project" value="UniProtKB-SubCell"/>
</dbReference>
<dbReference type="InterPro" id="IPR029044">
    <property type="entry name" value="Nucleotide-diphossugar_trans"/>
</dbReference>
<evidence type="ECO:0000256" key="4">
    <source>
        <dbReference type="ARBA" id="ARBA00022679"/>
    </source>
</evidence>
<evidence type="ECO:0000259" key="7">
    <source>
        <dbReference type="Pfam" id="PF00535"/>
    </source>
</evidence>
<dbReference type="eggNOG" id="COG1215">
    <property type="taxonomic scope" value="Bacteria"/>
</dbReference>
<evidence type="ECO:0000256" key="1">
    <source>
        <dbReference type="ARBA" id="ARBA00004236"/>
    </source>
</evidence>
<evidence type="ECO:0000256" key="3">
    <source>
        <dbReference type="ARBA" id="ARBA00022676"/>
    </source>
</evidence>
<sequence length="376" mass="40375">MTLIVTILAMTALVLAGLYAVVTLVNLAIFATPRRVADGDGAAVSILIPARDEAANIDAALDAVLAQQGIGLDVVVLDDGSSDDTAARVAVRAARDPRVRLVRGAGLPPGWNGKQHACHQLARHARHPVLLFVDADVRLAPDAALRMWRYMEDRALDLVSGFPRQITRTLPEIVVIPQIFVVLLGYLPLPMARTSGSSGFAAGCGQLMMVRADAYRRAGGHAAFRDRMHDGLNLPRNVRLSGGRTDILDATPIASCRMYDNWPAIRQGFTKNATEGMARPVALPVWTVLLGGGHVLPFLLLPVAWAGGTGLWPVGLALALLMAARTALAVKVRQHPLSVLLHPLGVIVTIWIQWAAFIGAQRGRQAVWRGRAYDVS</sequence>
<dbReference type="Pfam" id="PF00535">
    <property type="entry name" value="Glycos_transf_2"/>
    <property type="match status" value="1"/>
</dbReference>
<evidence type="ECO:0000256" key="2">
    <source>
        <dbReference type="ARBA" id="ARBA00022475"/>
    </source>
</evidence>
<comment type="subcellular location">
    <subcellularLocation>
        <location evidence="1">Cell membrane</location>
    </subcellularLocation>
</comment>
<feature type="domain" description="Glycosyltransferase 2-like" evidence="7">
    <location>
        <begin position="45"/>
        <end position="212"/>
    </location>
</feature>
<organism evidence="8 9">
    <name type="scientific">Oceaniovalibus guishaninsula JLT2003</name>
    <dbReference type="NCBI Taxonomy" id="1231392"/>
    <lineage>
        <taxon>Bacteria</taxon>
        <taxon>Pseudomonadati</taxon>
        <taxon>Pseudomonadota</taxon>
        <taxon>Alphaproteobacteria</taxon>
        <taxon>Rhodobacterales</taxon>
        <taxon>Roseobacteraceae</taxon>
        <taxon>Oceaniovalibus</taxon>
    </lineage>
</organism>
<proteinExistence type="predicted"/>
<dbReference type="RefSeq" id="WP_007427312.1">
    <property type="nucleotide sequence ID" value="NZ_AMGO01000047.1"/>
</dbReference>
<evidence type="ECO:0000313" key="8">
    <source>
        <dbReference type="EMBL" id="EKE43826.1"/>
    </source>
</evidence>
<feature type="transmembrane region" description="Helical" evidence="6">
    <location>
        <begin position="340"/>
        <end position="360"/>
    </location>
</feature>
<feature type="transmembrane region" description="Helical" evidence="6">
    <location>
        <begin position="311"/>
        <end position="328"/>
    </location>
</feature>
<feature type="transmembrane region" description="Helical" evidence="6">
    <location>
        <begin position="281"/>
        <end position="305"/>
    </location>
</feature>
<keyword evidence="9" id="KW-1185">Reference proteome</keyword>
<evidence type="ECO:0000256" key="6">
    <source>
        <dbReference type="SAM" id="Phobius"/>
    </source>
</evidence>
<keyword evidence="2" id="KW-1003">Cell membrane</keyword>
<gene>
    <name evidence="8" type="ORF">OCGS_2160</name>
</gene>
<feature type="transmembrane region" description="Helical" evidence="6">
    <location>
        <begin position="170"/>
        <end position="189"/>
    </location>
</feature>
<comment type="caution">
    <text evidence="8">The sequence shown here is derived from an EMBL/GenBank/DDBJ whole genome shotgun (WGS) entry which is preliminary data.</text>
</comment>
<dbReference type="STRING" id="1231392.OCGS_2160"/>
<name>K2GM68_9RHOB</name>
<dbReference type="Proteomes" id="UP000006765">
    <property type="component" value="Unassembled WGS sequence"/>
</dbReference>
<keyword evidence="6" id="KW-0812">Transmembrane</keyword>
<keyword evidence="3" id="KW-0328">Glycosyltransferase</keyword>
<dbReference type="Gene3D" id="3.90.550.10">
    <property type="entry name" value="Spore Coat Polysaccharide Biosynthesis Protein SpsA, Chain A"/>
    <property type="match status" value="1"/>
</dbReference>
<keyword evidence="6" id="KW-1133">Transmembrane helix</keyword>
<accession>K2GM68</accession>
<dbReference type="PANTHER" id="PTHR43646">
    <property type="entry name" value="GLYCOSYLTRANSFERASE"/>
    <property type="match status" value="1"/>
</dbReference>
<dbReference type="PATRIC" id="fig|1231392.3.peg.2172"/>
<dbReference type="GO" id="GO:0016757">
    <property type="term" value="F:glycosyltransferase activity"/>
    <property type="evidence" value="ECO:0007669"/>
    <property type="project" value="UniProtKB-KW"/>
</dbReference>
<evidence type="ECO:0000256" key="5">
    <source>
        <dbReference type="ARBA" id="ARBA00023136"/>
    </source>
</evidence>
<evidence type="ECO:0000313" key="9">
    <source>
        <dbReference type="Proteomes" id="UP000006765"/>
    </source>
</evidence>
<dbReference type="InterPro" id="IPR001173">
    <property type="entry name" value="Glyco_trans_2-like"/>
</dbReference>
<dbReference type="PANTHER" id="PTHR43646:SF2">
    <property type="entry name" value="GLYCOSYLTRANSFERASE 2-LIKE DOMAIN-CONTAINING PROTEIN"/>
    <property type="match status" value="1"/>
</dbReference>
<dbReference type="EMBL" id="AMGO01000047">
    <property type="protein sequence ID" value="EKE43826.1"/>
    <property type="molecule type" value="Genomic_DNA"/>
</dbReference>
<reference evidence="8 9" key="1">
    <citation type="journal article" date="2012" name="J. Bacteriol.">
        <title>Draft Genome Sequence of Oceaniovalibus guishaninsula JLT2003T.</title>
        <authorList>
            <person name="Tang K."/>
            <person name="Liu K."/>
            <person name="Jiao N."/>
        </authorList>
    </citation>
    <scope>NUCLEOTIDE SEQUENCE [LARGE SCALE GENOMIC DNA]</scope>
    <source>
        <strain evidence="8 9">JLT2003</strain>
    </source>
</reference>
<keyword evidence="4" id="KW-0808">Transferase</keyword>
<dbReference type="SUPFAM" id="SSF53448">
    <property type="entry name" value="Nucleotide-diphospho-sugar transferases"/>
    <property type="match status" value="1"/>
</dbReference>
<keyword evidence="5 6" id="KW-0472">Membrane</keyword>
<protein>
    <recommendedName>
        <fullName evidence="7">Glycosyltransferase 2-like domain-containing protein</fullName>
    </recommendedName>
</protein>
<dbReference type="AlphaFoldDB" id="K2GM68"/>